<evidence type="ECO:0000256" key="1">
    <source>
        <dbReference type="SAM" id="SignalP"/>
    </source>
</evidence>
<dbReference type="NCBIfam" id="TIGR04131">
    <property type="entry name" value="Bac_Flav_CTERM"/>
    <property type="match status" value="1"/>
</dbReference>
<feature type="signal peptide" evidence="1">
    <location>
        <begin position="1"/>
        <end position="21"/>
    </location>
</feature>
<dbReference type="Pfam" id="PF13585">
    <property type="entry name" value="CHU_C"/>
    <property type="match status" value="1"/>
</dbReference>
<feature type="domain" description="PKD" evidence="2">
    <location>
        <begin position="59"/>
        <end position="109"/>
    </location>
</feature>
<protein>
    <submittedName>
        <fullName evidence="3">Gliding motility-associated-like protein</fullName>
    </submittedName>
</protein>
<dbReference type="Pfam" id="PF18911">
    <property type="entry name" value="PKD_4"/>
    <property type="match status" value="1"/>
</dbReference>
<comment type="caution">
    <text evidence="3">The sequence shown here is derived from an EMBL/GenBank/DDBJ whole genome shotgun (WGS) entry which is preliminary data.</text>
</comment>
<gene>
    <name evidence="3" type="ORF">BC781_103576</name>
</gene>
<dbReference type="InterPro" id="IPR000601">
    <property type="entry name" value="PKD_dom"/>
</dbReference>
<dbReference type="Gene3D" id="2.60.40.10">
    <property type="entry name" value="Immunoglobulins"/>
    <property type="match status" value="5"/>
</dbReference>
<reference evidence="3 4" key="1">
    <citation type="submission" date="2018-03" db="EMBL/GenBank/DDBJ databases">
        <title>Genomic Encyclopedia of Archaeal and Bacterial Type Strains, Phase II (KMG-II): from individual species to whole genera.</title>
        <authorList>
            <person name="Goeker M."/>
        </authorList>
    </citation>
    <scope>NUCLEOTIDE SEQUENCE [LARGE SCALE GENOMIC DNA]</scope>
    <source>
        <strain evidence="3 4">DSM 28229</strain>
    </source>
</reference>
<dbReference type="InterPro" id="IPR022409">
    <property type="entry name" value="PKD/Chitinase_dom"/>
</dbReference>
<feature type="domain" description="PKD" evidence="2">
    <location>
        <begin position="1116"/>
        <end position="1151"/>
    </location>
</feature>
<dbReference type="Proteomes" id="UP000245535">
    <property type="component" value="Unassembled WGS sequence"/>
</dbReference>
<dbReference type="PROSITE" id="PS50093">
    <property type="entry name" value="PKD"/>
    <property type="match status" value="3"/>
</dbReference>
<dbReference type="RefSeq" id="WP_109619178.1">
    <property type="nucleotide sequence ID" value="NZ_QGDO01000003.1"/>
</dbReference>
<dbReference type="SMART" id="SM00089">
    <property type="entry name" value="PKD"/>
    <property type="match status" value="7"/>
</dbReference>
<feature type="chain" id="PRO_5016268107" evidence="1">
    <location>
        <begin position="22"/>
        <end position="3481"/>
    </location>
</feature>
<keyword evidence="1" id="KW-0732">Signal</keyword>
<proteinExistence type="predicted"/>
<evidence type="ECO:0000313" key="4">
    <source>
        <dbReference type="Proteomes" id="UP000245535"/>
    </source>
</evidence>
<evidence type="ECO:0000259" key="2">
    <source>
        <dbReference type="PROSITE" id="PS50093"/>
    </source>
</evidence>
<dbReference type="OrthoDB" id="7794186at2"/>
<dbReference type="InterPro" id="IPR013783">
    <property type="entry name" value="Ig-like_fold"/>
</dbReference>
<keyword evidence="4" id="KW-1185">Reference proteome</keyword>
<sequence>MKLKLILLLSYFLSIASISFAVDYKIVANGNEVSDGDLIEDCTGLAVSYEISPTTGIDSYAWDLGNSTTSTKADPGTIYDKVGSYSVSVILYLSDGSTQTISASNLIEVKEKPDVELVLSKSSVCKDEVVTFSHTEALGTYGSIKYIINGTTYAPNSGEYFEYTASQIGTFDVVLDVSLPTGCSNQSRQTLVVKEDFTVDFTSGGSTVSKFITCDNSKELSFTAETSRVLDNPIYEWSINGSLIPNSDTQTFTYTFTNSPDSEYEVEVGVYDGDCYKVSATKTVIEFIDFDDAFTVSQLSEDCNSIRYRFTPKANLLGESGNFRWDFGNGTQNVSTLNSRTRTYTKGASAQNITVSLTNRDDNTCSFSETVTIPEENTGAFVLDENSFCTIPATTTVTSLNPVPDGDYEWNVIGDTQSNYPNTPNPTFTFSNYGNYTIQLLGDGGCLLHEESILVTELDISIDLSNAFACINDESSTTNVQFDAIVNGTGNYAYSWVVRDTYRGTTANVGTAQSENTNLTWGSYEIDLTVRDIDNDCENTVTEEFEVRVRPTVAIGLDKTEICNGETVTGTPTVDNFGTAYNNFLTAKGETILFAWDFNGDGNFGDANPYTYQNYPPTTIDVGLSAWYSSGVNCSAVPVTEELEIKAPQAIFSISALDICDPTLLEVTNNSDEGVEVGNIQYDWTFVITEIDGTVTNYTYQTFDVNQDPLVNLNIGALSTGRIPEGAQVDITLDASLASTGCSDTYSESTTMLITPELRNIVDHETTCLNVGLDYTSELYDPSTVMTSIEWRYTHSDGTIFSLTGEDVNFNPTKLGEYDVEVILSYASCPQIVYTLNDLMVKGIDFQIDGLSSFCHDEIPTNDSISIIVNDIFPADSTFEYTWTSNDATFTGVGKSDSLTKIAYSDLDLRVFTDQSTRNQIDLQLRLIEGTDTLCADQGNHEILLTNPEPLDFDITHSAYNIQYQYRCRADTIQVRTRIDHRLNDGAGANERVLEDYSIEWEYMMSGDPLGTGYESITPVNGGNRDTRSIFILPSGIFDMKMIITDANGCKDSLEFEVESPEIIQAVSNFEQDKVLTCPGVLTLIDSDSNTDYSTPSMFVFSNGDTLKSQIIERAWDFGDGTTAPDPSANLTEIEHFFESSGDDSYDVTLTITEEFPDGNTSCETISAPKEVKIEGVRGSFDVDRRVIHKGETVYFTSELEDLFKSSAVTYNWASGDGNLSGYGDYEEMMFTYDTERDSVYVPALLLESSGCISEASTDVTIKVLPCPEIPITDTTFCVSDDINTISALDTSYNSYLNIDVDGNTLVSEVHYEWLIDGNVVNSDQETISFEDGRDSNPLTIDPDNADGIELTVRVWVSSLYNGTVQTDTVCLSERTINIKYEHSPYPKFDTLETCTFLSLESQAYNYNYLDEKFATDADYEWLINTVNGGDLTSTDPVYDSLIELEVQSFDAGSVQIDVDLSLTTSSNQSLTCPQTVDTLFSIYRKPLITLVDSVEGCEGETLTISPSAEEITDKYIWSWREISSDGGSLDTASISFGEIEFTEGLYDADRYRIVSTWELTVKNSYSTTCHSLDTVTVIFNQNPELIFEELENCTEWSGKYYAENFEGFVSFEWDDPLSGAVTGGTLSSFDSLQTNDSTFLSLVPASFTGTNVFMDVPLHLHTKLTSESGYECGVDTDTSIRFYREPLISMVDTVEGCEGEALQVLPDAEGVTTDYEWSWREISSDGGSVNVVESDFGAIEFTEGLYDANRYRIVSTWELTVKNSYSTACYSLDTVTVIFNQNPELFFDELENCTEWAGKYYAENFEGSVSFEWDDPLLGAVSGGTLSSFDSLQSNDSTFLSLVPASFTGTNVFMDVPLHLHTKLTSESGYECGVDTDTSIRFYREPLISMVDTVEGCEGEVLQVLPDAEGVTADYEWSWREIETTGGDVNTVVSDFGAIEFTEGLYEADLYRIVSTWELTVKNSYSTTCHSLDTVTVIFNQNPELVFEELENCTEWAGKYYAENFEGFVSFEWDDPLSGAVTGGTISSFDSMQTNDSTFLSLVPASFTDTNVFMDVALHLHTKLTSESGYECGVDTDTSIRFYREPLISMVDTVEGCEGETLQVLPDAEGVTTDYEWYWREISSDGGNVNTVISDFGEIEFTEGLYDADRYRIVSNWELIVKNSYSTVCYSLDTVTVIFNQNPELVFEELENCTEWSGKYYAENFEGFVSFEWDDPLLGAVTGGTLSSFDSMQMNDSTFLSLVPASFTGTNVFMDVPLHLHTKLISESGYECGVDTDTSIRFYREPLISMVDTVEGCEGEALQVLPDAEGVTADYEWSWREISSDGGNVNVVESDFGAIEFTESLYDIDRYRIVSTWELTVKNSYSTACYSLDTVTVIFNQNPELVFEELENCREWAGKYYAENFEGFVSFEWDDPLLGAVTGGTLSSFDSLQTNDSTFLSLVPASFTDTNVFMDVPLHLHTKLTSESGYECGVDTDTSIRFYREPLISMVDTVEGCEGEVLQVLPNAESVTTDYEWSWREISSDGGNVNTVISDFGTIEFTEGLYDADRYRIVSTWELTVKNSYSTACYSLDTVTVIFNQNPELVFEELENCTEWAGKYYAENFEGSVSFEWDDPLLGAVTGGTLSSFDSLQSNDSTFLSLVPASFTGTNVFMDVPLHLHTKLTSESGYECGVDTDTSIRFYREPLISMVDTVEGCEGEVLQVLPDAEGVTADYEWTWREISSEGGSVNVVESDFGAIEFTEDLYDADRYRIVSTWELTVKNSYSTACYSLDTVTVIFNQKPELVFEELENCTEWAGKYYAENFEGFVSFEWDDPLLGAVSGGTLSSFDSLQTNDSTFLSLVPASFTGTNVFMDVPLHLHTKLTSESGYECGVDTDTSIRFYREPIISMVDTVEGCEGEVLQVLPDAEGVTTDYEWSWREIETTGGDVVPTINTFGSIRFSSKSFDDSVYTTNSKWELTVTNKYSKDCYSIDTVNIIFNKIPTAQIEFSRNPICIGETLELSVDESDAPNTGVIYHWDIDGDGEYDLASKGDTTVVYTSEGIREINMYIETSYGCPSPVITKEIEVKPLPVADFTVENVCIGDASNFLNSSSIADDSDLSYKWYFSSDSEGIDSEDMNPTFTYSAPGDYNVKLIVESPYGCLDSVEFTTTIHPLPEMTVSEDVYICYGEAIEISAQNAHEYLWSSEDTTSNIIVSPLENTTYFVTGYSIYGCQILDSVNVFVIPPIADSDSIKEACEGDIITLNAEIEDYDSISQFFDWSTGETTSEIDVNRNGKYSVITHVEHESGKECDFTIEFEAVFHKNPSESFEDEIVHCFEDGPIVLQATQGDNFTYYWEDTGETSRTVNRYSPNTYKVIMIDESHETLCETVEEFTVFGICDPRSVAPNAFTPNNDGLNDKFYVKLAYALNIEISIYNRWGEIVFNGKYPTVDESNLEENGWDGTYKGKPSEPGVYYYTLRYESELERGTYIEKTGSLTLIK</sequence>
<evidence type="ECO:0000313" key="3">
    <source>
        <dbReference type="EMBL" id="PWJ42324.1"/>
    </source>
</evidence>
<name>A0A315ZC58_SEDFL</name>
<accession>A0A315ZC58</accession>
<dbReference type="CDD" id="cd00146">
    <property type="entry name" value="PKD"/>
    <property type="match status" value="2"/>
</dbReference>
<feature type="domain" description="PKD" evidence="2">
    <location>
        <begin position="3099"/>
        <end position="3153"/>
    </location>
</feature>
<dbReference type="EMBL" id="QGDO01000003">
    <property type="protein sequence ID" value="PWJ42324.1"/>
    <property type="molecule type" value="Genomic_DNA"/>
</dbReference>
<dbReference type="InterPro" id="IPR026341">
    <property type="entry name" value="T9SS_type_B"/>
</dbReference>
<dbReference type="InterPro" id="IPR035986">
    <property type="entry name" value="PKD_dom_sf"/>
</dbReference>
<dbReference type="SUPFAM" id="SSF49299">
    <property type="entry name" value="PKD domain"/>
    <property type="match status" value="4"/>
</dbReference>
<organism evidence="3 4">
    <name type="scientific">Sediminitomix flava</name>
    <dbReference type="NCBI Taxonomy" id="379075"/>
    <lineage>
        <taxon>Bacteria</taxon>
        <taxon>Pseudomonadati</taxon>
        <taxon>Bacteroidota</taxon>
        <taxon>Cytophagia</taxon>
        <taxon>Cytophagales</taxon>
        <taxon>Flammeovirgaceae</taxon>
        <taxon>Sediminitomix</taxon>
    </lineage>
</organism>